<dbReference type="PANTHER" id="PTHR23501:SF43">
    <property type="entry name" value="MULTIDRUG TRANSPORTER, PUTATIVE (AFU_ORTHOLOGUE AFUA_6G03040)-RELATED"/>
    <property type="match status" value="1"/>
</dbReference>
<dbReference type="GO" id="GO:0005886">
    <property type="term" value="C:plasma membrane"/>
    <property type="evidence" value="ECO:0007669"/>
    <property type="project" value="TreeGrafter"/>
</dbReference>
<dbReference type="Gene3D" id="1.20.1250.20">
    <property type="entry name" value="MFS general substrate transporter like domains"/>
    <property type="match status" value="1"/>
</dbReference>
<dbReference type="SUPFAM" id="SSF103473">
    <property type="entry name" value="MFS general substrate transporter"/>
    <property type="match status" value="1"/>
</dbReference>
<feature type="transmembrane region" description="Helical" evidence="6">
    <location>
        <begin position="424"/>
        <end position="447"/>
    </location>
</feature>
<dbReference type="InterPro" id="IPR020846">
    <property type="entry name" value="MFS_dom"/>
</dbReference>
<evidence type="ECO:0000259" key="7">
    <source>
        <dbReference type="PROSITE" id="PS50850"/>
    </source>
</evidence>
<accession>A0AAD9SQ56</accession>
<keyword evidence="3 6" id="KW-1133">Transmembrane helix</keyword>
<organism evidence="8 9">
    <name type="scientific">Phomopsis amygdali</name>
    <name type="common">Fusicoccum amygdali</name>
    <dbReference type="NCBI Taxonomy" id="1214568"/>
    <lineage>
        <taxon>Eukaryota</taxon>
        <taxon>Fungi</taxon>
        <taxon>Dikarya</taxon>
        <taxon>Ascomycota</taxon>
        <taxon>Pezizomycotina</taxon>
        <taxon>Sordariomycetes</taxon>
        <taxon>Sordariomycetidae</taxon>
        <taxon>Diaporthales</taxon>
        <taxon>Diaporthaceae</taxon>
        <taxon>Diaporthe</taxon>
    </lineage>
</organism>
<feature type="transmembrane region" description="Helical" evidence="6">
    <location>
        <begin position="314"/>
        <end position="334"/>
    </location>
</feature>
<dbReference type="Proteomes" id="UP001265746">
    <property type="component" value="Unassembled WGS sequence"/>
</dbReference>
<feature type="transmembrane region" description="Helical" evidence="6">
    <location>
        <begin position="485"/>
        <end position="506"/>
    </location>
</feature>
<feature type="compositionally biased region" description="Polar residues" evidence="5">
    <location>
        <begin position="37"/>
        <end position="48"/>
    </location>
</feature>
<feature type="transmembrane region" description="Helical" evidence="6">
    <location>
        <begin position="346"/>
        <end position="368"/>
    </location>
</feature>
<dbReference type="Gene3D" id="1.20.1720.10">
    <property type="entry name" value="Multidrug resistance protein D"/>
    <property type="match status" value="1"/>
</dbReference>
<feature type="transmembrane region" description="Helical" evidence="6">
    <location>
        <begin position="157"/>
        <end position="175"/>
    </location>
</feature>
<dbReference type="InterPro" id="IPR011701">
    <property type="entry name" value="MFS"/>
</dbReference>
<dbReference type="GO" id="GO:0022857">
    <property type="term" value="F:transmembrane transporter activity"/>
    <property type="evidence" value="ECO:0007669"/>
    <property type="project" value="InterPro"/>
</dbReference>
<gene>
    <name evidence="8" type="ORF">N8I77_001252</name>
</gene>
<keyword evidence="2 6" id="KW-0812">Transmembrane</keyword>
<evidence type="ECO:0000256" key="5">
    <source>
        <dbReference type="SAM" id="MobiDB-lite"/>
    </source>
</evidence>
<name>A0AAD9SQ56_PHOAM</name>
<evidence type="ECO:0000256" key="6">
    <source>
        <dbReference type="SAM" id="Phobius"/>
    </source>
</evidence>
<comment type="subcellular location">
    <subcellularLocation>
        <location evidence="1">Membrane</location>
        <topology evidence="1">Multi-pass membrane protein</topology>
    </subcellularLocation>
</comment>
<evidence type="ECO:0000256" key="1">
    <source>
        <dbReference type="ARBA" id="ARBA00004141"/>
    </source>
</evidence>
<dbReference type="EMBL" id="JAUJFL010000001">
    <property type="protein sequence ID" value="KAK2614421.1"/>
    <property type="molecule type" value="Genomic_DNA"/>
</dbReference>
<feature type="transmembrane region" description="Helical" evidence="6">
    <location>
        <begin position="212"/>
        <end position="233"/>
    </location>
</feature>
<dbReference type="PANTHER" id="PTHR23501">
    <property type="entry name" value="MAJOR FACILITATOR SUPERFAMILY"/>
    <property type="match status" value="1"/>
</dbReference>
<feature type="domain" description="Major facilitator superfamily (MFS) profile" evidence="7">
    <location>
        <begin position="122"/>
        <end position="528"/>
    </location>
</feature>
<feature type="transmembrane region" description="Helical" evidence="6">
    <location>
        <begin position="119"/>
        <end position="145"/>
    </location>
</feature>
<dbReference type="AlphaFoldDB" id="A0AAD9SQ56"/>
<dbReference type="InterPro" id="IPR036259">
    <property type="entry name" value="MFS_trans_sf"/>
</dbReference>
<feature type="transmembrane region" description="Helical" evidence="6">
    <location>
        <begin position="389"/>
        <end position="412"/>
    </location>
</feature>
<evidence type="ECO:0000256" key="3">
    <source>
        <dbReference type="ARBA" id="ARBA00022989"/>
    </source>
</evidence>
<protein>
    <recommendedName>
        <fullName evidence="7">Major facilitator superfamily (MFS) profile domain-containing protein</fullName>
    </recommendedName>
</protein>
<evidence type="ECO:0000313" key="9">
    <source>
        <dbReference type="Proteomes" id="UP001265746"/>
    </source>
</evidence>
<evidence type="ECO:0000313" key="8">
    <source>
        <dbReference type="EMBL" id="KAK2614421.1"/>
    </source>
</evidence>
<keyword evidence="4 6" id="KW-0472">Membrane</keyword>
<dbReference type="Pfam" id="PF07690">
    <property type="entry name" value="MFS_1"/>
    <property type="match status" value="1"/>
</dbReference>
<reference evidence="8" key="1">
    <citation type="submission" date="2023-06" db="EMBL/GenBank/DDBJ databases">
        <authorList>
            <person name="Noh H."/>
        </authorList>
    </citation>
    <scope>NUCLEOTIDE SEQUENCE</scope>
    <source>
        <strain evidence="8">DUCC20226</strain>
    </source>
</reference>
<feature type="region of interest" description="Disordered" evidence="5">
    <location>
        <begin position="28"/>
        <end position="48"/>
    </location>
</feature>
<sequence>MGWLSRSPTWSRHRVLYQQTFYFTDTDLDDPQRSHSSRSYPRQTPPTRLRRSTVQQLPYFRQLVEVCAVPLLNFSFQIVLECGSVNKMAPRDLPPADDRQPDPGAENLFRESNIPPLRFAFLCVGLCFGLGLSMVDASIVATSLYTIGVEFHDMERINWVALAYTLTFLGSAVFFSRMADIVGRRNAFVAAFLIFFSFSLGCGFSQNMDSLIVCRAFQGIGGSGLFSVTMIIFPEMSPPKARNFIAPLIGMVISTSGVLGPILGGIFTEYATWRWVFWINGPIGFVAMILFYASWPDAAYVPNIHKRSWKDLDFLGSLLVVAASVLVVFAFQNAGHSQVENPWAKATFIGPLVAGLVSWIGLFAWEGAFERLWSKKMAALPLVLIRNRVFAAVILNTIFLGFSYLAALFAVPLRLQVVNGKSPVIAGVMMLPMLGGTGVGSALTGALSKKRNRLSETMTVGTVLVTLGLALETTVSNSVELEPKFLGFLVFIGLGYGMITASATMFTTTEAPIAEHGKSAWNSPDTVT</sequence>
<evidence type="ECO:0000256" key="2">
    <source>
        <dbReference type="ARBA" id="ARBA00022692"/>
    </source>
</evidence>
<feature type="transmembrane region" description="Helical" evidence="6">
    <location>
        <begin position="245"/>
        <end position="267"/>
    </location>
</feature>
<feature type="transmembrane region" description="Helical" evidence="6">
    <location>
        <begin position="187"/>
        <end position="206"/>
    </location>
</feature>
<dbReference type="PROSITE" id="PS50850">
    <property type="entry name" value="MFS"/>
    <property type="match status" value="1"/>
</dbReference>
<feature type="transmembrane region" description="Helical" evidence="6">
    <location>
        <begin position="273"/>
        <end position="293"/>
    </location>
</feature>
<comment type="caution">
    <text evidence="8">The sequence shown here is derived from an EMBL/GenBank/DDBJ whole genome shotgun (WGS) entry which is preliminary data.</text>
</comment>
<keyword evidence="9" id="KW-1185">Reference proteome</keyword>
<evidence type="ECO:0000256" key="4">
    <source>
        <dbReference type="ARBA" id="ARBA00023136"/>
    </source>
</evidence>
<proteinExistence type="predicted"/>